<dbReference type="SUPFAM" id="SSF52540">
    <property type="entry name" value="P-loop containing nucleoside triphosphate hydrolases"/>
    <property type="match status" value="1"/>
</dbReference>
<dbReference type="RefSeq" id="WP_002670424.1">
    <property type="nucleotide sequence ID" value="NZ_CM001795.1"/>
</dbReference>
<comment type="caution">
    <text evidence="5">The sequence shown here is derived from an EMBL/GenBank/DDBJ whole genome shotgun (WGS) entry which is preliminary data.</text>
</comment>
<dbReference type="GO" id="GO:0055085">
    <property type="term" value="P:transmembrane transport"/>
    <property type="evidence" value="ECO:0007669"/>
    <property type="project" value="UniProtKB-ARBA"/>
</dbReference>
<feature type="domain" description="ABC transporter" evidence="4">
    <location>
        <begin position="8"/>
        <end position="254"/>
    </location>
</feature>
<evidence type="ECO:0000256" key="3">
    <source>
        <dbReference type="ARBA" id="ARBA00022840"/>
    </source>
</evidence>
<reference evidence="5" key="1">
    <citation type="submission" date="2012-01" db="EMBL/GenBank/DDBJ databases">
        <title>The Genome Sequence of Treponema denticola H-22.</title>
        <authorList>
            <consortium name="The Broad Institute Genome Sequencing Platform"/>
            <person name="Earl A."/>
            <person name="Ward D."/>
            <person name="Feldgarden M."/>
            <person name="Gevers D."/>
            <person name="Blanton J.M."/>
            <person name="Fenno C.J."/>
            <person name="Baranova O.V."/>
            <person name="Mathney J."/>
            <person name="Dewhirst F.E."/>
            <person name="Izard J."/>
            <person name="Young S.K."/>
            <person name="Zeng Q."/>
            <person name="Gargeya S."/>
            <person name="Fitzgerald M."/>
            <person name="Haas B."/>
            <person name="Abouelleil A."/>
            <person name="Alvarado L."/>
            <person name="Arachchi H.M."/>
            <person name="Berlin A."/>
            <person name="Chapman S.B."/>
            <person name="Gearin G."/>
            <person name="Goldberg J."/>
            <person name="Griggs A."/>
            <person name="Gujja S."/>
            <person name="Hansen M."/>
            <person name="Heiman D."/>
            <person name="Howarth C."/>
            <person name="Larimer J."/>
            <person name="Lui A."/>
            <person name="MacDonald P.J.P."/>
            <person name="McCowen C."/>
            <person name="Montmayeur A."/>
            <person name="Murphy C."/>
            <person name="Neiman D."/>
            <person name="Pearson M."/>
            <person name="Priest M."/>
            <person name="Roberts A."/>
            <person name="Saif S."/>
            <person name="Shea T."/>
            <person name="Sisk P."/>
            <person name="Stolte C."/>
            <person name="Sykes S."/>
            <person name="Wortman J."/>
            <person name="Nusbaum C."/>
            <person name="Birren B."/>
        </authorList>
    </citation>
    <scope>NUCLEOTIDE SEQUENCE [LARGE SCALE GENOMIC DNA]</scope>
    <source>
        <strain evidence="5">H-22</strain>
    </source>
</reference>
<dbReference type="PANTHER" id="PTHR43776">
    <property type="entry name" value="TRANSPORT ATP-BINDING PROTEIN"/>
    <property type="match status" value="1"/>
</dbReference>
<gene>
    <name evidence="5" type="ORF">HMPREF9726_02362</name>
</gene>
<dbReference type="AlphaFoldDB" id="A0A0E2EEM7"/>
<dbReference type="InterPro" id="IPR050319">
    <property type="entry name" value="ABC_transp_ATP-bind"/>
</dbReference>
<dbReference type="PROSITE" id="PS50893">
    <property type="entry name" value="ABC_TRANSPORTER_2"/>
    <property type="match status" value="1"/>
</dbReference>
<evidence type="ECO:0000256" key="2">
    <source>
        <dbReference type="ARBA" id="ARBA00022741"/>
    </source>
</evidence>
<evidence type="ECO:0000259" key="4">
    <source>
        <dbReference type="PROSITE" id="PS50893"/>
    </source>
</evidence>
<proteinExistence type="predicted"/>
<dbReference type="GO" id="GO:0016887">
    <property type="term" value="F:ATP hydrolysis activity"/>
    <property type="evidence" value="ECO:0007669"/>
    <property type="project" value="InterPro"/>
</dbReference>
<dbReference type="InterPro" id="IPR003593">
    <property type="entry name" value="AAA+_ATPase"/>
</dbReference>
<dbReference type="FunFam" id="3.40.50.300:FF:000016">
    <property type="entry name" value="Oligopeptide ABC transporter ATP-binding component"/>
    <property type="match status" value="1"/>
</dbReference>
<evidence type="ECO:0000256" key="1">
    <source>
        <dbReference type="ARBA" id="ARBA00022448"/>
    </source>
</evidence>
<accession>A0A0E2EEM7</accession>
<dbReference type="InterPro" id="IPR027417">
    <property type="entry name" value="P-loop_NTPase"/>
</dbReference>
<dbReference type="SMART" id="SM00382">
    <property type="entry name" value="AAA"/>
    <property type="match status" value="1"/>
</dbReference>
<dbReference type="PROSITE" id="PS00211">
    <property type="entry name" value="ABC_TRANSPORTER_1"/>
    <property type="match status" value="1"/>
</dbReference>
<dbReference type="CDD" id="cd03257">
    <property type="entry name" value="ABC_NikE_OppD_transporters"/>
    <property type="match status" value="1"/>
</dbReference>
<sequence>MAERQPIFEAVDLVQEFSQGKYTKNVVHALNGVNLKVYPGETLGLVGETGCGKSTLCRAMMRLYKPTSGKVLYKGKSIESLPERKLRDVRRNVQMIFQDPADSMNSRMNVGYIIEEPLLIQTKMAPHERKEKVMGLLKYVGLPEDAYYRYPHEFSGGQRQRIAIARALVLDPEVVVCDEPVSALDVSVQSQVLNLLLDMQKERNLTLLFISHGLNVVKHMSDRVAVMYLGSIMEMAPSVDIYKDPLHPYTQALIAAIPDTDPDNRRRRIPFTGEIPSPIHLPTGCPFHLNCSKKIDKCAVEKPVLREVADGHMCACHLI</sequence>
<dbReference type="GO" id="GO:0005524">
    <property type="term" value="F:ATP binding"/>
    <property type="evidence" value="ECO:0007669"/>
    <property type="project" value="UniProtKB-KW"/>
</dbReference>
<keyword evidence="1" id="KW-0813">Transport</keyword>
<dbReference type="GO" id="GO:0015833">
    <property type="term" value="P:peptide transport"/>
    <property type="evidence" value="ECO:0007669"/>
    <property type="project" value="InterPro"/>
</dbReference>
<dbReference type="Pfam" id="PF00005">
    <property type="entry name" value="ABC_tran"/>
    <property type="match status" value="1"/>
</dbReference>
<dbReference type="Proteomes" id="UP000011705">
    <property type="component" value="Chromosome"/>
</dbReference>
<keyword evidence="3 5" id="KW-0067">ATP-binding</keyword>
<dbReference type="PATRIC" id="fig|999432.5.peg.2454"/>
<dbReference type="InterPro" id="IPR003439">
    <property type="entry name" value="ABC_transporter-like_ATP-bd"/>
</dbReference>
<dbReference type="InterPro" id="IPR017871">
    <property type="entry name" value="ABC_transporter-like_CS"/>
</dbReference>
<evidence type="ECO:0000313" key="5">
    <source>
        <dbReference type="EMBL" id="EMB30677.1"/>
    </source>
</evidence>
<keyword evidence="2" id="KW-0547">Nucleotide-binding</keyword>
<dbReference type="NCBIfam" id="TIGR01727">
    <property type="entry name" value="oligo_HPY"/>
    <property type="match status" value="1"/>
</dbReference>
<dbReference type="HOGENOM" id="CLU_000604_1_23_12"/>
<protein>
    <submittedName>
        <fullName evidence="5">Oligopeptide/dipeptide ABC transporter, ATP-binding protein</fullName>
    </submittedName>
</protein>
<name>A0A0E2EEM7_TREDN</name>
<dbReference type="EMBL" id="AGDV01000021">
    <property type="protein sequence ID" value="EMB30677.1"/>
    <property type="molecule type" value="Genomic_DNA"/>
</dbReference>
<dbReference type="InterPro" id="IPR013563">
    <property type="entry name" value="Oligopep_ABC_C"/>
</dbReference>
<dbReference type="Pfam" id="PF08352">
    <property type="entry name" value="oligo_HPY"/>
    <property type="match status" value="1"/>
</dbReference>
<dbReference type="Gene3D" id="3.40.50.300">
    <property type="entry name" value="P-loop containing nucleotide triphosphate hydrolases"/>
    <property type="match status" value="1"/>
</dbReference>
<organism evidence="5">
    <name type="scientific">Treponema denticola H-22</name>
    <dbReference type="NCBI Taxonomy" id="999432"/>
    <lineage>
        <taxon>Bacteria</taxon>
        <taxon>Pseudomonadati</taxon>
        <taxon>Spirochaetota</taxon>
        <taxon>Spirochaetia</taxon>
        <taxon>Spirochaetales</taxon>
        <taxon>Treponemataceae</taxon>
        <taxon>Treponema</taxon>
    </lineage>
</organism>